<comment type="caution">
    <text evidence="8">The sequence shown here is derived from an EMBL/GenBank/DDBJ whole genome shotgun (WGS) entry which is preliminary data.</text>
</comment>
<dbReference type="Pfam" id="PF08511">
    <property type="entry name" value="COQ9"/>
    <property type="match status" value="1"/>
</dbReference>
<dbReference type="RefSeq" id="WP_380857855.1">
    <property type="nucleotide sequence ID" value="NZ_JBHRXV010000003.1"/>
</dbReference>
<dbReference type="InterPro" id="IPR013718">
    <property type="entry name" value="COQ9_C"/>
</dbReference>
<comment type="pathway">
    <text evidence="1">Cofactor biosynthesis; ubiquinone biosynthesis.</text>
</comment>
<proteinExistence type="inferred from homology"/>
<keyword evidence="5" id="KW-0446">Lipid-binding</keyword>
<name>A0ABV7X7N7_9SPHN</name>
<dbReference type="EMBL" id="JBHRXV010000003">
    <property type="protein sequence ID" value="MFC3711951.1"/>
    <property type="molecule type" value="Genomic_DNA"/>
</dbReference>
<evidence type="ECO:0000256" key="5">
    <source>
        <dbReference type="ARBA" id="ARBA00023121"/>
    </source>
</evidence>
<evidence type="ECO:0000256" key="4">
    <source>
        <dbReference type="ARBA" id="ARBA00022946"/>
    </source>
</evidence>
<reference evidence="9" key="1">
    <citation type="journal article" date="2019" name="Int. J. Syst. Evol. Microbiol.">
        <title>The Global Catalogue of Microorganisms (GCM) 10K type strain sequencing project: providing services to taxonomists for standard genome sequencing and annotation.</title>
        <authorList>
            <consortium name="The Broad Institute Genomics Platform"/>
            <consortium name="The Broad Institute Genome Sequencing Center for Infectious Disease"/>
            <person name="Wu L."/>
            <person name="Ma J."/>
        </authorList>
    </citation>
    <scope>NUCLEOTIDE SEQUENCE [LARGE SCALE GENOMIC DNA]</scope>
    <source>
        <strain evidence="9">KCTC 42644</strain>
    </source>
</reference>
<dbReference type="InterPro" id="IPR012762">
    <property type="entry name" value="Ubiq_biosynth_COQ9"/>
</dbReference>
<dbReference type="Proteomes" id="UP001595615">
    <property type="component" value="Unassembled WGS sequence"/>
</dbReference>
<dbReference type="PANTHER" id="PTHR21427:SF19">
    <property type="entry name" value="UBIQUINONE BIOSYNTHESIS PROTEIN COQ9, MITOCHONDRIAL"/>
    <property type="match status" value="1"/>
</dbReference>
<feature type="domain" description="COQ9 C-terminal" evidence="7">
    <location>
        <begin position="123"/>
        <end position="193"/>
    </location>
</feature>
<evidence type="ECO:0000256" key="3">
    <source>
        <dbReference type="ARBA" id="ARBA00022688"/>
    </source>
</evidence>
<evidence type="ECO:0000256" key="6">
    <source>
        <dbReference type="ARBA" id="ARBA00058104"/>
    </source>
</evidence>
<evidence type="ECO:0000313" key="9">
    <source>
        <dbReference type="Proteomes" id="UP001595615"/>
    </source>
</evidence>
<accession>A0ABV7X7N7</accession>
<comment type="function">
    <text evidence="6">Membrane-associated protein that warps the membrane surface to access and bind aromatic isoprenes with high specificity, including ubiquinone (CoQ) isoprene intermediates and presents them directly to COQ7, therefore facilitating the COQ7-mediated hydroxylase step. Participates in the biosynthesis of coenzyme Q, also named ubiquinone, an essential lipid-soluble electron transporter for aerobic cellular respiration.</text>
</comment>
<protein>
    <submittedName>
        <fullName evidence="8">COQ9 family protein</fullName>
    </submittedName>
</protein>
<sequence length="221" mass="24255">MTEFAPAEMTLDELRPVLVEAMLPHVPFDGWSDKAAEAAGADLGLPAGRARIVFPGGAADMVTAYIEFADARMAAALDAQNLPAMKIRDRITTAVRTRLEQATGEREAVRRAMNIFGQPQNVALSARALWSTADAMWRAAGDTATDYNHYTKRLTLGGVYASTLLIWLDDESGGLADTWAFLDRRIGNVMSFEKAKAKWLGNSDYRPSLSRFLGRLRYPVA</sequence>
<gene>
    <name evidence="8" type="ORF">ACFOMD_05180</name>
</gene>
<dbReference type="NCBIfam" id="TIGR02396">
    <property type="entry name" value="diverge_rpsU"/>
    <property type="match status" value="1"/>
</dbReference>
<organism evidence="8 9">
    <name type="scientific">Sphingoaurantiacus capsulatus</name>
    <dbReference type="NCBI Taxonomy" id="1771310"/>
    <lineage>
        <taxon>Bacteria</taxon>
        <taxon>Pseudomonadati</taxon>
        <taxon>Pseudomonadota</taxon>
        <taxon>Alphaproteobacteria</taxon>
        <taxon>Sphingomonadales</taxon>
        <taxon>Sphingosinicellaceae</taxon>
        <taxon>Sphingoaurantiacus</taxon>
    </lineage>
</organism>
<keyword evidence="3" id="KW-0831">Ubiquinone biosynthesis</keyword>
<evidence type="ECO:0000259" key="7">
    <source>
        <dbReference type="Pfam" id="PF08511"/>
    </source>
</evidence>
<comment type="similarity">
    <text evidence="2">Belongs to the COQ9 family.</text>
</comment>
<evidence type="ECO:0000256" key="1">
    <source>
        <dbReference type="ARBA" id="ARBA00004749"/>
    </source>
</evidence>
<evidence type="ECO:0000313" key="8">
    <source>
        <dbReference type="EMBL" id="MFC3711951.1"/>
    </source>
</evidence>
<keyword evidence="4" id="KW-0809">Transit peptide</keyword>
<keyword evidence="9" id="KW-1185">Reference proteome</keyword>
<dbReference type="Gene3D" id="1.10.357.10">
    <property type="entry name" value="Tetracycline Repressor, domain 2"/>
    <property type="match status" value="1"/>
</dbReference>
<dbReference type="PANTHER" id="PTHR21427">
    <property type="entry name" value="UBIQUINONE BIOSYNTHESIS PROTEIN COQ9, MITOCHONDRIAL"/>
    <property type="match status" value="1"/>
</dbReference>
<evidence type="ECO:0000256" key="2">
    <source>
        <dbReference type="ARBA" id="ARBA00010766"/>
    </source>
</evidence>